<dbReference type="Pfam" id="PF24496">
    <property type="entry name" value="DUF7588"/>
    <property type="match status" value="1"/>
</dbReference>
<dbReference type="Gene3D" id="3.10.10.10">
    <property type="entry name" value="HIV Type 1 Reverse Transcriptase, subunit A, domain 1"/>
    <property type="match status" value="1"/>
</dbReference>
<dbReference type="InterPro" id="IPR051320">
    <property type="entry name" value="Viral_Replic_Matur_Polypro"/>
</dbReference>
<name>A0ABY9D3P7_VITVI</name>
<dbReference type="InterPro" id="IPR018061">
    <property type="entry name" value="Retropepsins"/>
</dbReference>
<accession>A0ABY9D3P7</accession>
<dbReference type="PROSITE" id="PS50878">
    <property type="entry name" value="RT_POL"/>
    <property type="match status" value="1"/>
</dbReference>
<keyword evidence="6" id="KW-1185">Reference proteome</keyword>
<keyword evidence="2" id="KW-0175">Coiled coil</keyword>
<dbReference type="EMBL" id="CP126660">
    <property type="protein sequence ID" value="WKA01558.1"/>
    <property type="molecule type" value="Genomic_DNA"/>
</dbReference>
<evidence type="ECO:0000313" key="5">
    <source>
        <dbReference type="EMBL" id="WKA01558.1"/>
    </source>
</evidence>
<gene>
    <name evidence="5" type="ORF">VitviT2T_019834</name>
</gene>
<dbReference type="SUPFAM" id="SSF56672">
    <property type="entry name" value="DNA/RNA polymerases"/>
    <property type="match status" value="1"/>
</dbReference>
<evidence type="ECO:0000256" key="3">
    <source>
        <dbReference type="SAM" id="MobiDB-lite"/>
    </source>
</evidence>
<dbReference type="Pfam" id="PF17919">
    <property type="entry name" value="RT_RNaseH_2"/>
    <property type="match status" value="1"/>
</dbReference>
<reference evidence="5 6" key="1">
    <citation type="journal article" date="2023" name="Hortic Res">
        <title>The complete reference genome for grapevine (Vitis vinifera L.) genetics and breeding.</title>
        <authorList>
            <person name="Shi X."/>
            <person name="Cao S."/>
            <person name="Wang X."/>
            <person name="Huang S."/>
            <person name="Wang Y."/>
            <person name="Liu Z."/>
            <person name="Liu W."/>
            <person name="Leng X."/>
            <person name="Peng Y."/>
            <person name="Wang N."/>
            <person name="Wang Y."/>
            <person name="Ma Z."/>
            <person name="Xu X."/>
            <person name="Zhang F."/>
            <person name="Xue H."/>
            <person name="Zhong H."/>
            <person name="Wang Y."/>
            <person name="Zhang K."/>
            <person name="Velt A."/>
            <person name="Avia K."/>
            <person name="Holtgrawe D."/>
            <person name="Grimplet J."/>
            <person name="Matus J.T."/>
            <person name="Ware D."/>
            <person name="Wu X."/>
            <person name="Wang H."/>
            <person name="Liu C."/>
            <person name="Fang Y."/>
            <person name="Rustenholz C."/>
            <person name="Cheng Z."/>
            <person name="Xiao H."/>
            <person name="Zhou Y."/>
        </authorList>
    </citation>
    <scope>NUCLEOTIDE SEQUENCE [LARGE SCALE GENOMIC DNA]</scope>
    <source>
        <strain evidence="6">cv. Pinot noir / PN40024</strain>
        <tissue evidence="5">Leaf</tissue>
    </source>
</reference>
<evidence type="ECO:0000259" key="4">
    <source>
        <dbReference type="PROSITE" id="PS50878"/>
    </source>
</evidence>
<evidence type="ECO:0000256" key="2">
    <source>
        <dbReference type="SAM" id="Coils"/>
    </source>
</evidence>
<dbReference type="CDD" id="cd00303">
    <property type="entry name" value="retropepsin_like"/>
    <property type="match status" value="1"/>
</dbReference>
<feature type="domain" description="Reverse transcriptase" evidence="4">
    <location>
        <begin position="683"/>
        <end position="864"/>
    </location>
</feature>
<feature type="compositionally biased region" description="Basic and acidic residues" evidence="3">
    <location>
        <begin position="214"/>
        <end position="236"/>
    </location>
</feature>
<feature type="coiled-coil region" evidence="2">
    <location>
        <begin position="353"/>
        <end position="404"/>
    </location>
</feature>
<dbReference type="CDD" id="cd01647">
    <property type="entry name" value="RT_LTR"/>
    <property type="match status" value="1"/>
</dbReference>
<dbReference type="Gene3D" id="2.40.70.10">
    <property type="entry name" value="Acid Proteases"/>
    <property type="match status" value="1"/>
</dbReference>
<dbReference type="Pfam" id="PF00077">
    <property type="entry name" value="RVP"/>
    <property type="match status" value="1"/>
</dbReference>
<evidence type="ECO:0000313" key="6">
    <source>
        <dbReference type="Proteomes" id="UP001227230"/>
    </source>
</evidence>
<feature type="region of interest" description="Disordered" evidence="3">
    <location>
        <begin position="209"/>
        <end position="273"/>
    </location>
</feature>
<sequence>MSNIMRKLSRNSSSRSLRTHDSSAFALNNPAYNLESSSYKLMRFSNASTTSSSASLPAASLAASSWCHHIKFNNSKFNKELNQIENQLKISSNFVPEISLFEEESESKILSHDKPPLNINIIRKRYIKRNPFVPDVEVIKANYFSPENTAKRNYFQQLPPQVRNALRKQYEKYMQQVKMTIPFFLWFFKYRKPLKRIATLTSRKAIENSPHNKKLLEQQKTNLEESSKESKEESSETKFNQILFSSAPGEVEETETKTETKTKTSTETSKTTKIENPKEIKKINVISSKVDKQIFFDVVDKIQDEEIQRTYLQNLKNLILTENPNKTQDIKPNQYSMDEIYNRFKKTQRPITIKDLEEEIKEIKSQINQLKLDNEQIRLENEIIKQENDQIKQENEQIRNVIQYKQDLAETSENQEPGIIIPNKITPIESFINTISKIDFQRWYTNIKIIVEDFEIEIVALIDSGADMNCIQEGIIPTKYYEKTEQELFAANKGKLEIEYKLQNVHICQDNYCFRTQFILVQNMNEPLILGTPFITLLYPFQVNDEGVKTTILGNTIFFPFIYPLTKKEIHQVQSDSINKNINLIQRKKAHINYLSKEIQYKKVDEQLLEDKVKKKIKEIQDLFQNEICSDLPNAFWSRKKHEISLPYIQNFDESKIPTKARPIQMNEKLLEYCKQEIDSLLKKKLIRPSKSPWSCAAFYVQNAAEIERGAPRLVINYKPLNKVLQWIRYPIPNKQDLLKRLHSSVIYSKFDMKSGFWQVQIRKEDRYKTAFTVPFGHYEWNVMPFGLKNAPSEFQNIMNDIFNSHFQFIIVYIDDVLVFSDSLEKHFIHLKKFFNVIKANGMACSAPKMKLFQTKIRFLGHEIFQGKTKPIQRSIEFADKFLDEIKDKKQLQRFLGCLNYVSDYFKDLRIICEPLYKRLRKNAPAWSNHHTNLVKEIKQRVKRLPCISIPHPNALLIVESDASNLGYGGILKQEYNNQVHIVRYHSGIWLGAQINYSTVKKEVLSIVLCISKFQSDLINKKFLLKIDCKAAKDILQKDVKNLVSKQIFARWQALLSNFDFEIEFIKGELNSLPDFLTREFLQGKDPSPS</sequence>
<feature type="region of interest" description="Disordered" evidence="3">
    <location>
        <begin position="1"/>
        <end position="20"/>
    </location>
</feature>
<organism evidence="5 6">
    <name type="scientific">Vitis vinifera</name>
    <name type="common">Grape</name>
    <dbReference type="NCBI Taxonomy" id="29760"/>
    <lineage>
        <taxon>Eukaryota</taxon>
        <taxon>Viridiplantae</taxon>
        <taxon>Streptophyta</taxon>
        <taxon>Embryophyta</taxon>
        <taxon>Tracheophyta</taxon>
        <taxon>Spermatophyta</taxon>
        <taxon>Magnoliopsida</taxon>
        <taxon>eudicotyledons</taxon>
        <taxon>Gunneridae</taxon>
        <taxon>Pentapetalae</taxon>
        <taxon>rosids</taxon>
        <taxon>Vitales</taxon>
        <taxon>Vitaceae</taxon>
        <taxon>Viteae</taxon>
        <taxon>Vitis</taxon>
    </lineage>
</organism>
<dbReference type="SUPFAM" id="SSF50630">
    <property type="entry name" value="Acid proteases"/>
    <property type="match status" value="1"/>
</dbReference>
<dbReference type="Pfam" id="PF00078">
    <property type="entry name" value="RVT_1"/>
    <property type="match status" value="1"/>
</dbReference>
<dbReference type="CDD" id="cd09274">
    <property type="entry name" value="RNase_HI_RT_Ty3"/>
    <property type="match status" value="1"/>
</dbReference>
<dbReference type="InterPro" id="IPR056010">
    <property type="entry name" value="DUF7588"/>
</dbReference>
<dbReference type="Proteomes" id="UP001227230">
    <property type="component" value="Chromosome 13"/>
</dbReference>
<dbReference type="PANTHER" id="PTHR33064:SF37">
    <property type="entry name" value="RIBONUCLEASE H"/>
    <property type="match status" value="1"/>
</dbReference>
<dbReference type="Gene3D" id="3.30.70.270">
    <property type="match status" value="2"/>
</dbReference>
<keyword evidence="1" id="KW-0378">Hydrolase</keyword>
<dbReference type="InterPro" id="IPR021109">
    <property type="entry name" value="Peptidase_aspartic_dom_sf"/>
</dbReference>
<dbReference type="PANTHER" id="PTHR33064">
    <property type="entry name" value="POL PROTEIN"/>
    <property type="match status" value="1"/>
</dbReference>
<evidence type="ECO:0000256" key="1">
    <source>
        <dbReference type="ARBA" id="ARBA00022801"/>
    </source>
</evidence>
<feature type="compositionally biased region" description="Basic and acidic residues" evidence="3">
    <location>
        <begin position="254"/>
        <end position="273"/>
    </location>
</feature>
<proteinExistence type="predicted"/>
<dbReference type="InterPro" id="IPR041577">
    <property type="entry name" value="RT_RNaseH_2"/>
</dbReference>
<dbReference type="InterPro" id="IPR000477">
    <property type="entry name" value="RT_dom"/>
</dbReference>
<dbReference type="InterPro" id="IPR043128">
    <property type="entry name" value="Rev_trsase/Diguanyl_cyclase"/>
</dbReference>
<dbReference type="InterPro" id="IPR043502">
    <property type="entry name" value="DNA/RNA_pol_sf"/>
</dbReference>
<protein>
    <recommendedName>
        <fullName evidence="4">Reverse transcriptase domain-containing protein</fullName>
    </recommendedName>
</protein>